<evidence type="ECO:0000313" key="1">
    <source>
        <dbReference type="EMBL" id="KAK0955861.1"/>
    </source>
</evidence>
<accession>A0AAN6H3K4</accession>
<proteinExistence type="predicted"/>
<comment type="caution">
    <text evidence="1">The sequence shown here is derived from an EMBL/GenBank/DDBJ whole genome shotgun (WGS) entry which is preliminary data.</text>
</comment>
<dbReference type="Proteomes" id="UP001175353">
    <property type="component" value="Unassembled WGS sequence"/>
</dbReference>
<gene>
    <name evidence="1" type="ORF">LTR91_022658</name>
</gene>
<protein>
    <submittedName>
        <fullName evidence="1">Uncharacterized protein</fullName>
    </submittedName>
</protein>
<organism evidence="1 2">
    <name type="scientific">Friedmanniomyces endolithicus</name>
    <dbReference type="NCBI Taxonomy" id="329885"/>
    <lineage>
        <taxon>Eukaryota</taxon>
        <taxon>Fungi</taxon>
        <taxon>Dikarya</taxon>
        <taxon>Ascomycota</taxon>
        <taxon>Pezizomycotina</taxon>
        <taxon>Dothideomycetes</taxon>
        <taxon>Dothideomycetidae</taxon>
        <taxon>Mycosphaerellales</taxon>
        <taxon>Teratosphaeriaceae</taxon>
        <taxon>Friedmanniomyces</taxon>
    </lineage>
</organism>
<dbReference type="EMBL" id="JAUJLE010000455">
    <property type="protein sequence ID" value="KAK0955861.1"/>
    <property type="molecule type" value="Genomic_DNA"/>
</dbReference>
<dbReference type="AlphaFoldDB" id="A0AAN6H3K4"/>
<evidence type="ECO:0000313" key="2">
    <source>
        <dbReference type="Proteomes" id="UP001175353"/>
    </source>
</evidence>
<sequence length="180" mass="20069">MVLTSSNDAPFNQEFQREAGVDLFEEFLQENACIDPIQRSFDNALWDGGQQDLSVNGVDCEVQVVGDLPQQDLDRDPEPSLEDLTCTLEWKAVMKTTRIGMGTEEAVPPQLSMFWESTLRRKMDESLSIKQPVPRDRPQPEAISAVISNLAMNRKRGAKIVGVIGLRRLHAADLVAMTAL</sequence>
<keyword evidence="2" id="KW-1185">Reference proteome</keyword>
<reference evidence="1" key="1">
    <citation type="submission" date="2023-06" db="EMBL/GenBank/DDBJ databases">
        <title>Black Yeasts Isolated from many extreme environments.</title>
        <authorList>
            <person name="Coleine C."/>
            <person name="Stajich J.E."/>
            <person name="Selbmann L."/>
        </authorList>
    </citation>
    <scope>NUCLEOTIDE SEQUENCE</scope>
    <source>
        <strain evidence="1">CCFEE 5200</strain>
    </source>
</reference>
<name>A0AAN6H3K4_9PEZI</name>